<dbReference type="RefSeq" id="WP_164277868.1">
    <property type="nucleotide sequence ID" value="NZ_JAAGMQ010000817.1"/>
</dbReference>
<evidence type="ECO:0000313" key="1">
    <source>
        <dbReference type="EMBL" id="NEC36822.1"/>
    </source>
</evidence>
<gene>
    <name evidence="1" type="ORF">G3I66_27180</name>
</gene>
<name>A0A6G3TJN0_9ACTN</name>
<keyword evidence="1" id="KW-0808">Transferase</keyword>
<dbReference type="Proteomes" id="UP000475666">
    <property type="component" value="Unassembled WGS sequence"/>
</dbReference>
<comment type="caution">
    <text evidence="1">The sequence shown here is derived from an EMBL/GenBank/DDBJ whole genome shotgun (WGS) entry which is preliminary data.</text>
</comment>
<dbReference type="AlphaFoldDB" id="A0A6G3TJN0"/>
<sequence length="363" mass="39782">MDVTESGHAARVSAYAAVGSRLSLLSDRRLGDAVSAAPSLGRGIGGRAAELDVEGMRVFVKRVPLTDIELRPEHVRSTANVFDLPLFYQYGVGSTGFGAWRELAAHIMTTGWVLKNEYAGFPLLYHWRVLPDSPPAGFVDGFGGVEGAVAHWEGSSAVRRRLEAIGSSSFSLVLFLEHVPQTLAEWLVDSRDATPRQSGSESPYPWVENAVSRGTEFMSARGLVHFDAHFANLLTDGQRVYFADFGLALSRDFELSSEERDFLDDHLVYDRSYAPNHLLRHHLPHDVRGGAEHGAFLREWVDGCQPADIAPDIGAIIDRHAPHAIVLDDFHHRLLTQSKRTPFPAAEVERALAGGPGEQGSSL</sequence>
<dbReference type="InterPro" id="IPR011009">
    <property type="entry name" value="Kinase-like_dom_sf"/>
</dbReference>
<keyword evidence="1" id="KW-0418">Kinase</keyword>
<protein>
    <submittedName>
        <fullName evidence="1">Serine/threonine protein kinase</fullName>
    </submittedName>
</protein>
<keyword evidence="1" id="KW-0723">Serine/threonine-protein kinase</keyword>
<organism evidence="1 2">
    <name type="scientific">Streptomyces rubrogriseus</name>
    <dbReference type="NCBI Taxonomy" id="194673"/>
    <lineage>
        <taxon>Bacteria</taxon>
        <taxon>Bacillati</taxon>
        <taxon>Actinomycetota</taxon>
        <taxon>Actinomycetes</taxon>
        <taxon>Kitasatosporales</taxon>
        <taxon>Streptomycetaceae</taxon>
        <taxon>Streptomyces</taxon>
        <taxon>Streptomyces violaceoruber group</taxon>
    </lineage>
</organism>
<evidence type="ECO:0000313" key="2">
    <source>
        <dbReference type="Proteomes" id="UP000475666"/>
    </source>
</evidence>
<dbReference type="GO" id="GO:0004674">
    <property type="term" value="F:protein serine/threonine kinase activity"/>
    <property type="evidence" value="ECO:0007669"/>
    <property type="project" value="UniProtKB-KW"/>
</dbReference>
<dbReference type="SUPFAM" id="SSF56112">
    <property type="entry name" value="Protein kinase-like (PK-like)"/>
    <property type="match status" value="1"/>
</dbReference>
<dbReference type="EMBL" id="JAAGMQ010000817">
    <property type="protein sequence ID" value="NEC36822.1"/>
    <property type="molecule type" value="Genomic_DNA"/>
</dbReference>
<reference evidence="1 2" key="1">
    <citation type="submission" date="2020-01" db="EMBL/GenBank/DDBJ databases">
        <title>Insect and environment-associated Actinomycetes.</title>
        <authorList>
            <person name="Currrie C."/>
            <person name="Chevrette M."/>
            <person name="Carlson C."/>
            <person name="Stubbendieck R."/>
            <person name="Wendt-Pienkowski E."/>
        </authorList>
    </citation>
    <scope>NUCLEOTIDE SEQUENCE [LARGE SCALE GENOMIC DNA]</scope>
    <source>
        <strain evidence="1 2">SID7739</strain>
    </source>
</reference>
<proteinExistence type="predicted"/>
<accession>A0A6G3TJN0</accession>